<dbReference type="InterPro" id="IPR002306">
    <property type="entry name" value="Trp-tRNA-ligase"/>
</dbReference>
<organism evidence="11">
    <name type="scientific">uncultured Stenotrophomonas sp</name>
    <dbReference type="NCBI Taxonomy" id="165438"/>
    <lineage>
        <taxon>Bacteria</taxon>
        <taxon>Pseudomonadati</taxon>
        <taxon>Pseudomonadota</taxon>
        <taxon>Gammaproteobacteria</taxon>
        <taxon>Lysobacterales</taxon>
        <taxon>Lysobacteraceae</taxon>
        <taxon>Stenotrophomonas</taxon>
        <taxon>environmental samples</taxon>
    </lineage>
</organism>
<evidence type="ECO:0000256" key="2">
    <source>
        <dbReference type="ARBA" id="ARBA00022490"/>
    </source>
</evidence>
<feature type="binding site" evidence="9">
    <location>
        <begin position="155"/>
        <end position="157"/>
    </location>
    <ligand>
        <name>ATP</name>
        <dbReference type="ChEBI" id="CHEBI:30616"/>
    </ligand>
</feature>
<dbReference type="PANTHER" id="PTHR43766">
    <property type="entry name" value="TRYPTOPHAN--TRNA LIGASE, MITOCHONDRIAL"/>
    <property type="match status" value="1"/>
</dbReference>
<comment type="subcellular location">
    <subcellularLocation>
        <location evidence="9">Cytoplasm</location>
    </subcellularLocation>
</comment>
<keyword evidence="7 9" id="KW-0030">Aminoacyl-tRNA synthetase</keyword>
<comment type="function">
    <text evidence="9">Catalyzes the attachment of tryptophan to tRNA(Trp).</text>
</comment>
<gene>
    <name evidence="9 11" type="primary">trpS</name>
    <name evidence="11" type="ORF">STPYR_12807</name>
</gene>
<dbReference type="Gene3D" id="3.40.50.620">
    <property type="entry name" value="HUPs"/>
    <property type="match status" value="1"/>
</dbReference>
<dbReference type="Pfam" id="PF00579">
    <property type="entry name" value="tRNA-synt_1b"/>
    <property type="match status" value="1"/>
</dbReference>
<keyword evidence="6 9" id="KW-0648">Protein biosynthesis</keyword>
<dbReference type="InterPro" id="IPR036913">
    <property type="entry name" value="YegP-like_sf"/>
</dbReference>
<dbReference type="NCBIfam" id="TIGR00233">
    <property type="entry name" value="trpS"/>
    <property type="match status" value="1"/>
</dbReference>
<dbReference type="GO" id="GO:0005829">
    <property type="term" value="C:cytosol"/>
    <property type="evidence" value="ECO:0007669"/>
    <property type="project" value="TreeGrafter"/>
</dbReference>
<dbReference type="EMBL" id="FLTS01000001">
    <property type="protein sequence ID" value="SBV37864.1"/>
    <property type="molecule type" value="Genomic_DNA"/>
</dbReference>
<dbReference type="Gene3D" id="1.10.240.10">
    <property type="entry name" value="Tyrosyl-Transfer RNA Synthetase"/>
    <property type="match status" value="1"/>
</dbReference>
<feature type="binding site" evidence="9">
    <location>
        <position position="195"/>
    </location>
    <ligand>
        <name>ATP</name>
        <dbReference type="ChEBI" id="CHEBI:30616"/>
    </ligand>
</feature>
<feature type="short sequence motif" description="'KMSKS' region" evidence="9">
    <location>
        <begin position="202"/>
        <end position="206"/>
    </location>
</feature>
<evidence type="ECO:0000256" key="4">
    <source>
        <dbReference type="ARBA" id="ARBA00022741"/>
    </source>
</evidence>
<keyword evidence="3 9" id="KW-0436">Ligase</keyword>
<dbReference type="AlphaFoldDB" id="A0A1Y5QCG0"/>
<dbReference type="SUPFAM" id="SSF52374">
    <property type="entry name" value="Nucleotidylyl transferase"/>
    <property type="match status" value="1"/>
</dbReference>
<comment type="subunit">
    <text evidence="9">Homodimer.</text>
</comment>
<proteinExistence type="inferred from homology"/>
<evidence type="ECO:0000256" key="5">
    <source>
        <dbReference type="ARBA" id="ARBA00022840"/>
    </source>
</evidence>
<protein>
    <recommendedName>
        <fullName evidence="9">Tryptophan--tRNA ligase</fullName>
        <ecNumber evidence="9">6.1.1.2</ecNumber>
    </recommendedName>
    <alternativeName>
        <fullName evidence="9">Tryptophanyl-tRNA synthetase</fullName>
        <shortName evidence="9">TrpRS</shortName>
    </alternativeName>
</protein>
<dbReference type="InterPro" id="IPR014729">
    <property type="entry name" value="Rossmann-like_a/b/a_fold"/>
</dbReference>
<dbReference type="PANTHER" id="PTHR43766:SF1">
    <property type="entry name" value="TRYPTOPHAN--TRNA LIGASE, MITOCHONDRIAL"/>
    <property type="match status" value="1"/>
</dbReference>
<evidence type="ECO:0000256" key="8">
    <source>
        <dbReference type="ARBA" id="ARBA00049929"/>
    </source>
</evidence>
<dbReference type="FunFam" id="1.10.240.10:FF:000005">
    <property type="entry name" value="Tryptophan--tRNA ligase"/>
    <property type="match status" value="1"/>
</dbReference>
<dbReference type="GO" id="GO:0004830">
    <property type="term" value="F:tryptophan-tRNA ligase activity"/>
    <property type="evidence" value="ECO:0007669"/>
    <property type="project" value="UniProtKB-UniRule"/>
</dbReference>
<reference evidence="11" key="1">
    <citation type="submission" date="2016-03" db="EMBL/GenBank/DDBJ databases">
        <authorList>
            <person name="Ploux O."/>
        </authorList>
    </citation>
    <scope>NUCLEOTIDE SEQUENCE</scope>
    <source>
        <strain evidence="11">UC10</strain>
    </source>
</reference>
<name>A0A1Y5QCG0_9GAMM</name>
<dbReference type="SUPFAM" id="SSF160113">
    <property type="entry name" value="YegP-like"/>
    <property type="match status" value="1"/>
</dbReference>
<evidence type="ECO:0000256" key="1">
    <source>
        <dbReference type="ARBA" id="ARBA00005594"/>
    </source>
</evidence>
<sequence>MTTRVLTGITPSGTPHLGNYVGAIRPAIAASRTQGIESFFFLADLHSLIKAQDPVRTQRSTLEIAASWLACGLDPDKVWFYRQSDIPETTELTWYLTVVAGKGILNRAHAYKAAVDKNREEGVDDDAGITAGLFMYPVLMAADILIFNANKVPVGRDQIQHIEMARDFAQRFNHIYGKDYFALPEAAIDEQVATLAGLDGRKMSKSYNNTIPLFAPREELRKLVFSILTDSRAPGEPKDTGGSALFQMYQAFATPEQSAAFARAFADGIGWGEAKQQLFERIDAELSPLRERYNALMAEPERIEALLRRRGQELRERFAIPLLKELRYAVGLRDLAAAGDTPRATADTKAALPQFKQYREADGRFHFKLLDGEGRLLIQSGGFDSPRDAGQLVAALKLAEHDDALRSERFVLEADAATVLAALRALRE</sequence>
<dbReference type="InterPro" id="IPR001412">
    <property type="entry name" value="aa-tRNA-synth_I_CS"/>
</dbReference>
<dbReference type="GO" id="GO:0005524">
    <property type="term" value="F:ATP binding"/>
    <property type="evidence" value="ECO:0007669"/>
    <property type="project" value="UniProtKB-UniRule"/>
</dbReference>
<evidence type="ECO:0000256" key="9">
    <source>
        <dbReference type="HAMAP-Rule" id="MF_00140"/>
    </source>
</evidence>
<dbReference type="PROSITE" id="PS00178">
    <property type="entry name" value="AA_TRNA_LIGASE_I"/>
    <property type="match status" value="1"/>
</dbReference>
<comment type="catalytic activity">
    <reaction evidence="8 9">
        <text>tRNA(Trp) + L-tryptophan + ATP = L-tryptophyl-tRNA(Trp) + AMP + diphosphate + H(+)</text>
        <dbReference type="Rhea" id="RHEA:24080"/>
        <dbReference type="Rhea" id="RHEA-COMP:9671"/>
        <dbReference type="Rhea" id="RHEA-COMP:9705"/>
        <dbReference type="ChEBI" id="CHEBI:15378"/>
        <dbReference type="ChEBI" id="CHEBI:30616"/>
        <dbReference type="ChEBI" id="CHEBI:33019"/>
        <dbReference type="ChEBI" id="CHEBI:57912"/>
        <dbReference type="ChEBI" id="CHEBI:78442"/>
        <dbReference type="ChEBI" id="CHEBI:78535"/>
        <dbReference type="ChEBI" id="CHEBI:456215"/>
        <dbReference type="EC" id="6.1.1.2"/>
    </reaction>
</comment>
<evidence type="ECO:0000256" key="3">
    <source>
        <dbReference type="ARBA" id="ARBA00022598"/>
    </source>
</evidence>
<dbReference type="EC" id="6.1.1.2" evidence="9"/>
<dbReference type="InterPro" id="IPR024109">
    <property type="entry name" value="Trp-tRNA-ligase_bac-type"/>
</dbReference>
<feature type="binding site" evidence="9">
    <location>
        <position position="143"/>
    </location>
    <ligand>
        <name>L-tryptophan</name>
        <dbReference type="ChEBI" id="CHEBI:57912"/>
    </ligand>
</feature>
<dbReference type="FunFam" id="3.40.50.620:FF:000144">
    <property type="entry name" value="Tryptophan--tRNA ligase"/>
    <property type="match status" value="1"/>
</dbReference>
<dbReference type="PRINTS" id="PR01039">
    <property type="entry name" value="TRNASYNTHTRP"/>
</dbReference>
<dbReference type="CDD" id="cd00806">
    <property type="entry name" value="TrpRS_core"/>
    <property type="match status" value="1"/>
</dbReference>
<keyword evidence="4 9" id="KW-0547">Nucleotide-binding</keyword>
<dbReference type="NCBIfam" id="NF008923">
    <property type="entry name" value="PRK12284.1"/>
    <property type="match status" value="1"/>
</dbReference>
<accession>A0A1Y5QCG0</accession>
<dbReference type="InterPro" id="IPR002305">
    <property type="entry name" value="aa-tRNA-synth_Ic"/>
</dbReference>
<dbReference type="HAMAP" id="MF_00140_B">
    <property type="entry name" value="Trp_tRNA_synth_B"/>
    <property type="match status" value="1"/>
</dbReference>
<evidence type="ECO:0000256" key="6">
    <source>
        <dbReference type="ARBA" id="ARBA00022917"/>
    </source>
</evidence>
<dbReference type="InterPro" id="IPR050203">
    <property type="entry name" value="Trp-tRNA_synthetase"/>
</dbReference>
<feature type="binding site" evidence="9">
    <location>
        <begin position="202"/>
        <end position="206"/>
    </location>
    <ligand>
        <name>ATP</name>
        <dbReference type="ChEBI" id="CHEBI:30616"/>
    </ligand>
</feature>
<feature type="binding site" evidence="9">
    <location>
        <begin position="10"/>
        <end position="12"/>
    </location>
    <ligand>
        <name>ATP</name>
        <dbReference type="ChEBI" id="CHEBI:30616"/>
    </ligand>
</feature>
<evidence type="ECO:0000313" key="11">
    <source>
        <dbReference type="EMBL" id="SBV37864.1"/>
    </source>
</evidence>
<comment type="similarity">
    <text evidence="1 9 10">Belongs to the class-I aminoacyl-tRNA synthetase family.</text>
</comment>
<evidence type="ECO:0000256" key="7">
    <source>
        <dbReference type="ARBA" id="ARBA00023146"/>
    </source>
</evidence>
<feature type="short sequence motif" description="'HIGH' region" evidence="9">
    <location>
        <begin position="11"/>
        <end position="19"/>
    </location>
</feature>
<feature type="binding site" evidence="9">
    <location>
        <begin position="18"/>
        <end position="19"/>
    </location>
    <ligand>
        <name>ATP</name>
        <dbReference type="ChEBI" id="CHEBI:30616"/>
    </ligand>
</feature>
<dbReference type="GO" id="GO:0006436">
    <property type="term" value="P:tryptophanyl-tRNA aminoacylation"/>
    <property type="evidence" value="ECO:0007669"/>
    <property type="project" value="UniProtKB-UniRule"/>
</dbReference>
<keyword evidence="5 9" id="KW-0067">ATP-binding</keyword>
<keyword evidence="2 9" id="KW-0963">Cytoplasm</keyword>
<evidence type="ECO:0000256" key="10">
    <source>
        <dbReference type="RuleBase" id="RU363036"/>
    </source>
</evidence>